<accession>A0A9Q9EQ70</accession>
<proteinExistence type="predicted"/>
<dbReference type="OrthoDB" id="10408105at2759"/>
<dbReference type="EMBL" id="CP099428">
    <property type="protein sequence ID" value="USW58815.1"/>
    <property type="molecule type" value="Genomic_DNA"/>
</dbReference>
<name>A0A9Q9EQ70_9PEZI</name>
<feature type="compositionally biased region" description="Polar residues" evidence="1">
    <location>
        <begin position="1"/>
        <end position="19"/>
    </location>
</feature>
<evidence type="ECO:0000256" key="1">
    <source>
        <dbReference type="SAM" id="MobiDB-lite"/>
    </source>
</evidence>
<organism evidence="2 3">
    <name type="scientific">Septoria linicola</name>
    <dbReference type="NCBI Taxonomy" id="215465"/>
    <lineage>
        <taxon>Eukaryota</taxon>
        <taxon>Fungi</taxon>
        <taxon>Dikarya</taxon>
        <taxon>Ascomycota</taxon>
        <taxon>Pezizomycotina</taxon>
        <taxon>Dothideomycetes</taxon>
        <taxon>Dothideomycetidae</taxon>
        <taxon>Mycosphaerellales</taxon>
        <taxon>Mycosphaerellaceae</taxon>
        <taxon>Septoria</taxon>
    </lineage>
</organism>
<evidence type="ECO:0000313" key="2">
    <source>
        <dbReference type="EMBL" id="USW58815.1"/>
    </source>
</evidence>
<evidence type="ECO:0000313" key="3">
    <source>
        <dbReference type="Proteomes" id="UP001056384"/>
    </source>
</evidence>
<protein>
    <submittedName>
        <fullName evidence="2">Uncharacterized protein</fullName>
    </submittedName>
</protein>
<feature type="region of interest" description="Disordered" evidence="1">
    <location>
        <begin position="1"/>
        <end position="55"/>
    </location>
</feature>
<reference evidence="2" key="1">
    <citation type="submission" date="2022-06" db="EMBL/GenBank/DDBJ databases">
        <title>Complete genome sequences of two strains of the flax pathogen Septoria linicola.</title>
        <authorList>
            <person name="Lapalu N."/>
            <person name="Simon A."/>
            <person name="Demenou B."/>
            <person name="Paumier D."/>
            <person name="Guillot M.-P."/>
            <person name="Gout L."/>
            <person name="Valade R."/>
        </authorList>
    </citation>
    <scope>NUCLEOTIDE SEQUENCE</scope>
    <source>
        <strain evidence="2">SE15195</strain>
    </source>
</reference>
<gene>
    <name evidence="2" type="ORF">Slin15195_G121340</name>
</gene>
<dbReference type="Proteomes" id="UP001056384">
    <property type="component" value="Chromosome 11"/>
</dbReference>
<keyword evidence="3" id="KW-1185">Reference proteome</keyword>
<sequence length="117" mass="12211">MGASSSRQDSLTESVSAGTINPADVMPKGKEPASGAAASQFLDGVPMPNVPRDLDLPSQAFEVDEQGRFRDPGMEGLAITETVAQLPEPTGQTGTSGLPVDWEQRVGAIDEEIVFPG</sequence>
<dbReference type="AlphaFoldDB" id="A0A9Q9EQ70"/>